<keyword evidence="6" id="KW-1185">Reference proteome</keyword>
<feature type="domain" description="Retrovirus-related Pol polyprotein from transposon TNT 1-94-like beta-barrel" evidence="4">
    <location>
        <begin position="293"/>
        <end position="354"/>
    </location>
</feature>
<feature type="region of interest" description="Disordered" evidence="2">
    <location>
        <begin position="201"/>
        <end position="230"/>
    </location>
</feature>
<feature type="compositionally biased region" description="Pro residues" evidence="2">
    <location>
        <begin position="830"/>
        <end position="840"/>
    </location>
</feature>
<dbReference type="PANTHER" id="PTHR37610:SF77">
    <property type="entry name" value="INTEGRASE CATALYTIC DOMAIN-CONTAINING PROTEIN"/>
    <property type="match status" value="1"/>
</dbReference>
<dbReference type="Pfam" id="PF14223">
    <property type="entry name" value="Retrotran_gag_2"/>
    <property type="match status" value="1"/>
</dbReference>
<evidence type="ECO:0000313" key="6">
    <source>
        <dbReference type="Proteomes" id="UP000298416"/>
    </source>
</evidence>
<dbReference type="Pfam" id="PF07727">
    <property type="entry name" value="RVT_2"/>
    <property type="match status" value="1"/>
</dbReference>
<comment type="caution">
    <text evidence="5">The sequence shown here is derived from an EMBL/GenBank/DDBJ whole genome shotgun (WGS) entry which is preliminary data.</text>
</comment>
<dbReference type="InterPro" id="IPR013103">
    <property type="entry name" value="RVT_2"/>
</dbReference>
<sequence length="840" mass="92504">MSDFRPPIGTTIKLNGSNYMLWSRAFLLFLGSQKKKSHVQTAPPATTDANYDTWCADDCSVMTWLLNSLESAISQNIMCLDSAKAMWDALREMFFNDKNVSRVFELYEKLFSHTQDTQSVNDYFSTLKGLADEILVYHPLSCDATTRAKQWEEFMVAKFLSGLNADLQPLRDSLMASDDIPTLSNALSRVLRVSTGRTESTSFDNSAMSARGRGSYGGRGRGQGRGRGRGRGFHDRLCDHCGRSNHESDKCWKKFGKPDWANNIEFAAPSSSSTTTDTSTSVAAFAVSPGKSWMLDSGVSTHITGTKSLLTSFSPSSLPSVRLADGNYSPVTGTGVVKPTTHITLDNVLFAPNFPDLQTKRTIGGGHERGGLYYLDNVSPVSPSALSAAVSPYQWHCRLGHPSSASLRSLVPVASVDFNCESREMPSSVLHGDIPFLCLHPDNLFIIFLHAFLDVLVYTRRRRPATAPEAPETVPTVSCPLPQSSSPPASEDPPPSDELPIAIRKVIPTSYQEALKHPLWRAAMDEEMRALLSRGTWVLVHAPDSVDIVSCRWVFTIKFLANGSINRYKARLVAKGYTQTYGIDYFETFSPTARMNSIRILFSLAINLSWHMYQLDVKNAFLYGDLTPTVFMEQPPRYVAQGEDATKVCCLKKAIYGLKQSPKAWFDKFSSVLGTIGFKRAVPSLFGPLLHVVAVVGCCTEPGDAAVRTLLLRRRSLSSFDHHHSSLYQFVLFHHCKLCNSRSRSVVVGYCPLVSLFAADVAAADSDSSPVSTTDARRCCVVAAVQSKVSQRRRHSQLATALSVCCSDSHRSSPIQPRNDTAAPETSPNSPEPTPNRPER</sequence>
<name>A0A8X8XKI6_SALSN</name>
<feature type="domain" description="Reverse transcriptase Ty1/copia-type" evidence="3">
    <location>
        <begin position="536"/>
        <end position="681"/>
    </location>
</feature>
<accession>A0A8X8XKI6</accession>
<evidence type="ECO:0000259" key="3">
    <source>
        <dbReference type="Pfam" id="PF07727"/>
    </source>
</evidence>
<evidence type="ECO:0008006" key="7">
    <source>
        <dbReference type="Google" id="ProtNLM"/>
    </source>
</evidence>
<evidence type="ECO:0000313" key="5">
    <source>
        <dbReference type="EMBL" id="KAG6415343.1"/>
    </source>
</evidence>
<gene>
    <name evidence="5" type="ORF">SASPL_122754</name>
</gene>
<dbReference type="Pfam" id="PF22936">
    <property type="entry name" value="Pol_BBD"/>
    <property type="match status" value="1"/>
</dbReference>
<reference evidence="5" key="1">
    <citation type="submission" date="2018-01" db="EMBL/GenBank/DDBJ databases">
        <authorList>
            <person name="Mao J.F."/>
        </authorList>
    </citation>
    <scope>NUCLEOTIDE SEQUENCE</scope>
    <source>
        <strain evidence="5">Huo1</strain>
        <tissue evidence="5">Leaf</tissue>
    </source>
</reference>
<keyword evidence="1" id="KW-0064">Aspartyl protease</keyword>
<dbReference type="SUPFAM" id="SSF56672">
    <property type="entry name" value="DNA/RNA polymerases"/>
    <property type="match status" value="1"/>
</dbReference>
<dbReference type="InterPro" id="IPR054722">
    <property type="entry name" value="PolX-like_BBD"/>
</dbReference>
<keyword evidence="1" id="KW-0378">Hydrolase</keyword>
<evidence type="ECO:0000256" key="1">
    <source>
        <dbReference type="ARBA" id="ARBA00022750"/>
    </source>
</evidence>
<dbReference type="Proteomes" id="UP000298416">
    <property type="component" value="Unassembled WGS sequence"/>
</dbReference>
<feature type="region of interest" description="Disordered" evidence="2">
    <location>
        <begin position="467"/>
        <end position="497"/>
    </location>
</feature>
<organism evidence="5">
    <name type="scientific">Salvia splendens</name>
    <name type="common">Scarlet sage</name>
    <dbReference type="NCBI Taxonomy" id="180675"/>
    <lineage>
        <taxon>Eukaryota</taxon>
        <taxon>Viridiplantae</taxon>
        <taxon>Streptophyta</taxon>
        <taxon>Embryophyta</taxon>
        <taxon>Tracheophyta</taxon>
        <taxon>Spermatophyta</taxon>
        <taxon>Magnoliopsida</taxon>
        <taxon>eudicotyledons</taxon>
        <taxon>Gunneridae</taxon>
        <taxon>Pentapetalae</taxon>
        <taxon>asterids</taxon>
        <taxon>lamiids</taxon>
        <taxon>Lamiales</taxon>
        <taxon>Lamiaceae</taxon>
        <taxon>Nepetoideae</taxon>
        <taxon>Mentheae</taxon>
        <taxon>Salviinae</taxon>
        <taxon>Salvia</taxon>
        <taxon>Salvia subgen. Calosphace</taxon>
        <taxon>core Calosphace</taxon>
    </lineage>
</organism>
<protein>
    <recommendedName>
        <fullName evidence="7">Reverse transcriptase Ty1/copia-type domain-containing protein</fullName>
    </recommendedName>
</protein>
<dbReference type="AlphaFoldDB" id="A0A8X8XKI6"/>
<dbReference type="EMBL" id="PNBA02000008">
    <property type="protein sequence ID" value="KAG6415343.1"/>
    <property type="molecule type" value="Genomic_DNA"/>
</dbReference>
<dbReference type="PANTHER" id="PTHR37610">
    <property type="entry name" value="CCHC-TYPE DOMAIN-CONTAINING PROTEIN"/>
    <property type="match status" value="1"/>
</dbReference>
<evidence type="ECO:0000259" key="4">
    <source>
        <dbReference type="Pfam" id="PF22936"/>
    </source>
</evidence>
<feature type="region of interest" description="Disordered" evidence="2">
    <location>
        <begin position="808"/>
        <end position="840"/>
    </location>
</feature>
<proteinExistence type="predicted"/>
<evidence type="ECO:0000256" key="2">
    <source>
        <dbReference type="SAM" id="MobiDB-lite"/>
    </source>
</evidence>
<dbReference type="InterPro" id="IPR043502">
    <property type="entry name" value="DNA/RNA_pol_sf"/>
</dbReference>
<keyword evidence="1" id="KW-0645">Protease</keyword>
<feature type="compositionally biased region" description="Low complexity" evidence="2">
    <location>
        <begin position="467"/>
        <end position="489"/>
    </location>
</feature>
<dbReference type="GO" id="GO:0004190">
    <property type="term" value="F:aspartic-type endopeptidase activity"/>
    <property type="evidence" value="ECO:0007669"/>
    <property type="project" value="UniProtKB-KW"/>
</dbReference>
<reference evidence="5" key="2">
    <citation type="submission" date="2020-08" db="EMBL/GenBank/DDBJ databases">
        <title>Plant Genome Project.</title>
        <authorList>
            <person name="Zhang R.-G."/>
        </authorList>
    </citation>
    <scope>NUCLEOTIDE SEQUENCE</scope>
    <source>
        <strain evidence="5">Huo1</strain>
        <tissue evidence="5">Leaf</tissue>
    </source>
</reference>